<dbReference type="PANTHER" id="PTHR30561">
    <property type="entry name" value="SMR FAMILY PROTON-DEPENDENT DRUG EFFLUX TRANSPORTER SUGE"/>
    <property type="match status" value="1"/>
</dbReference>
<evidence type="ECO:0000256" key="1">
    <source>
        <dbReference type="ARBA" id="ARBA00004651"/>
    </source>
</evidence>
<evidence type="ECO:0000256" key="3">
    <source>
        <dbReference type="ARBA" id="ARBA00022516"/>
    </source>
</evidence>
<keyword evidence="14" id="KW-1185">Reference proteome</keyword>
<dbReference type="Proteomes" id="UP000192330">
    <property type="component" value="Unassembled WGS sequence"/>
</dbReference>
<dbReference type="OrthoDB" id="9783707at2"/>
<dbReference type="RefSeq" id="WP_084355013.1">
    <property type="nucleotide sequence ID" value="NZ_FWYD01000032.1"/>
</dbReference>
<feature type="transmembrane region" description="Helical" evidence="11">
    <location>
        <begin position="172"/>
        <end position="192"/>
    </location>
</feature>
<keyword evidence="9" id="KW-0443">Lipid metabolism</keyword>
<keyword evidence="7" id="KW-0448">Lipopolysaccharide biosynthesis</keyword>
<dbReference type="Pfam" id="PF00892">
    <property type="entry name" value="EamA"/>
    <property type="match status" value="1"/>
</dbReference>
<keyword evidence="5" id="KW-0441">Lipid A biosynthesis</keyword>
<accession>A0A1W2EL18</accession>
<evidence type="ECO:0000313" key="13">
    <source>
        <dbReference type="EMBL" id="SMD10410.1"/>
    </source>
</evidence>
<dbReference type="InterPro" id="IPR037185">
    <property type="entry name" value="EmrE-like"/>
</dbReference>
<dbReference type="STRING" id="1387277.SAMN06295998_13219"/>
<reference evidence="13 14" key="1">
    <citation type="submission" date="2017-04" db="EMBL/GenBank/DDBJ databases">
        <authorList>
            <person name="Afonso C.L."/>
            <person name="Miller P.J."/>
            <person name="Scott M.A."/>
            <person name="Spackman E."/>
            <person name="Goraichik I."/>
            <person name="Dimitrov K.M."/>
            <person name="Suarez D.L."/>
            <person name="Swayne D.E."/>
        </authorList>
    </citation>
    <scope>NUCLEOTIDE SEQUENCE [LARGE SCALE GENOMIC DNA]</scope>
    <source>
        <strain evidence="13 14">CGMCC 1.12644</strain>
    </source>
</reference>
<protein>
    <submittedName>
        <fullName evidence="13">EamA-like transporter family protein</fullName>
    </submittedName>
</protein>
<keyword evidence="4" id="KW-0997">Cell inner membrane</keyword>
<keyword evidence="10 11" id="KW-0472">Membrane</keyword>
<feature type="transmembrane region" description="Helical" evidence="11">
    <location>
        <begin position="231"/>
        <end position="254"/>
    </location>
</feature>
<evidence type="ECO:0000256" key="2">
    <source>
        <dbReference type="ARBA" id="ARBA00022475"/>
    </source>
</evidence>
<dbReference type="InterPro" id="IPR000620">
    <property type="entry name" value="EamA_dom"/>
</dbReference>
<feature type="transmembrane region" description="Helical" evidence="11">
    <location>
        <begin position="143"/>
        <end position="160"/>
    </location>
</feature>
<dbReference type="GO" id="GO:0009245">
    <property type="term" value="P:lipid A biosynthetic process"/>
    <property type="evidence" value="ECO:0007669"/>
    <property type="project" value="UniProtKB-KW"/>
</dbReference>
<feature type="transmembrane region" description="Helical" evidence="11">
    <location>
        <begin position="6"/>
        <end position="23"/>
    </location>
</feature>
<keyword evidence="8 11" id="KW-1133">Transmembrane helix</keyword>
<dbReference type="GO" id="GO:0022857">
    <property type="term" value="F:transmembrane transporter activity"/>
    <property type="evidence" value="ECO:0007669"/>
    <property type="project" value="InterPro"/>
</dbReference>
<keyword evidence="3" id="KW-0444">Lipid biosynthesis</keyword>
<dbReference type="InterPro" id="IPR000390">
    <property type="entry name" value="Small_drug/metabolite_transptr"/>
</dbReference>
<evidence type="ECO:0000256" key="10">
    <source>
        <dbReference type="ARBA" id="ARBA00023136"/>
    </source>
</evidence>
<evidence type="ECO:0000259" key="12">
    <source>
        <dbReference type="Pfam" id="PF00892"/>
    </source>
</evidence>
<evidence type="ECO:0000256" key="9">
    <source>
        <dbReference type="ARBA" id="ARBA00023098"/>
    </source>
</evidence>
<evidence type="ECO:0000256" key="5">
    <source>
        <dbReference type="ARBA" id="ARBA00022556"/>
    </source>
</evidence>
<evidence type="ECO:0000256" key="4">
    <source>
        <dbReference type="ARBA" id="ARBA00022519"/>
    </source>
</evidence>
<keyword evidence="2" id="KW-1003">Cell membrane</keyword>
<proteinExistence type="predicted"/>
<dbReference type="EMBL" id="FWYD01000032">
    <property type="protein sequence ID" value="SMD10410.1"/>
    <property type="molecule type" value="Genomic_DNA"/>
</dbReference>
<dbReference type="SUPFAM" id="SSF103481">
    <property type="entry name" value="Multidrug resistance efflux transporter EmrE"/>
    <property type="match status" value="2"/>
</dbReference>
<evidence type="ECO:0000256" key="8">
    <source>
        <dbReference type="ARBA" id="ARBA00022989"/>
    </source>
</evidence>
<dbReference type="AlphaFoldDB" id="A0A1W2EL18"/>
<dbReference type="Gene3D" id="1.10.3730.20">
    <property type="match status" value="2"/>
</dbReference>
<evidence type="ECO:0000256" key="7">
    <source>
        <dbReference type="ARBA" id="ARBA00022985"/>
    </source>
</evidence>
<evidence type="ECO:0000256" key="11">
    <source>
        <dbReference type="SAM" id="Phobius"/>
    </source>
</evidence>
<name>A0A1W2EL18_9RHOB</name>
<gene>
    <name evidence="13" type="ORF">SAMN06295998_13219</name>
</gene>
<dbReference type="PANTHER" id="PTHR30561:SF9">
    <property type="entry name" value="4-AMINO-4-DEOXY-L-ARABINOSE-PHOSPHOUNDECAPRENOL FLIPPASE SUBUNIT ARNF-RELATED"/>
    <property type="match status" value="1"/>
</dbReference>
<organism evidence="13 14">
    <name type="scientific">Primorskyibacter flagellatus</name>
    <dbReference type="NCBI Taxonomy" id="1387277"/>
    <lineage>
        <taxon>Bacteria</taxon>
        <taxon>Pseudomonadati</taxon>
        <taxon>Pseudomonadota</taxon>
        <taxon>Alphaproteobacteria</taxon>
        <taxon>Rhodobacterales</taxon>
        <taxon>Roseobacteraceae</taxon>
        <taxon>Primorskyibacter</taxon>
    </lineage>
</organism>
<feature type="domain" description="EamA" evidence="12">
    <location>
        <begin position="142"/>
        <end position="276"/>
    </location>
</feature>
<feature type="transmembrane region" description="Helical" evidence="11">
    <location>
        <begin position="58"/>
        <end position="75"/>
    </location>
</feature>
<keyword evidence="6 11" id="KW-0812">Transmembrane</keyword>
<feature type="transmembrane region" description="Helical" evidence="11">
    <location>
        <begin position="204"/>
        <end position="225"/>
    </location>
</feature>
<evidence type="ECO:0000313" key="14">
    <source>
        <dbReference type="Proteomes" id="UP000192330"/>
    </source>
</evidence>
<feature type="transmembrane region" description="Helical" evidence="11">
    <location>
        <begin position="261"/>
        <end position="278"/>
    </location>
</feature>
<feature type="transmembrane region" description="Helical" evidence="11">
    <location>
        <begin position="87"/>
        <end position="108"/>
    </location>
</feature>
<feature type="transmembrane region" description="Helical" evidence="11">
    <location>
        <begin position="30"/>
        <end position="52"/>
    </location>
</feature>
<evidence type="ECO:0000256" key="6">
    <source>
        <dbReference type="ARBA" id="ARBA00022692"/>
    </source>
</evidence>
<dbReference type="GO" id="GO:0009103">
    <property type="term" value="P:lipopolysaccharide biosynthetic process"/>
    <property type="evidence" value="ECO:0007669"/>
    <property type="project" value="UniProtKB-KW"/>
</dbReference>
<comment type="subcellular location">
    <subcellularLocation>
        <location evidence="1">Cell membrane</location>
        <topology evidence="1">Multi-pass membrane protein</topology>
    </subcellularLocation>
</comment>
<feature type="transmembrane region" description="Helical" evidence="11">
    <location>
        <begin position="114"/>
        <end position="131"/>
    </location>
</feature>
<dbReference type="GO" id="GO:0005886">
    <property type="term" value="C:plasma membrane"/>
    <property type="evidence" value="ECO:0007669"/>
    <property type="project" value="UniProtKB-SubCell"/>
</dbReference>
<sequence length="280" mass="29320">MSGETFFIVVFAAFLHALWNAIVKGAGDRTLVLGLVASGHVVPGCVLIYLYGMPDRAAFPYIVATTVIHWGYYILLNMAYRTGDLSVVYPIARGFAPVLIALGAVIWADEYLPLTAWIGVFAVSGGIMLLASEAFASRAARSGLVAAVGLAAVIASYSIVDGIGIRVSNNPGSYIGWIFAAEIFVVLYVFGTRWSRFRAMSSKAIWIGLTGGIVSGAAYGLVLLAKTTAPLGIVSALRETSVIFAALIGVLWFAEGPRGSRIIAAVVVAAGVALSVGARV</sequence>